<accession>A0A4D6NQV5</accession>
<sequence>MVYCRDSVSGNDIEHGVVNEHVVSGIPDNVGVSAIPDNASHISDDGLVKYLTHYDVRISCLVYFMFMAVYFSELYCYGIDDDGSAAGDDIKFVIDDDKKNIIHVVKV</sequence>
<proteinExistence type="predicted"/>
<dbReference type="EMBL" id="CP039355">
    <property type="protein sequence ID" value="QCE14167.1"/>
    <property type="molecule type" value="Genomic_DNA"/>
</dbReference>
<dbReference type="AlphaFoldDB" id="A0A4D6NQV5"/>
<evidence type="ECO:0000313" key="3">
    <source>
        <dbReference type="Proteomes" id="UP000501690"/>
    </source>
</evidence>
<evidence type="ECO:0000313" key="2">
    <source>
        <dbReference type="EMBL" id="QCE14167.1"/>
    </source>
</evidence>
<name>A0A4D6NQV5_VIGUN</name>
<dbReference type="Proteomes" id="UP000501690">
    <property type="component" value="Linkage Group LG11"/>
</dbReference>
<organism evidence="2 3">
    <name type="scientific">Vigna unguiculata</name>
    <name type="common">Cowpea</name>
    <dbReference type="NCBI Taxonomy" id="3917"/>
    <lineage>
        <taxon>Eukaryota</taxon>
        <taxon>Viridiplantae</taxon>
        <taxon>Streptophyta</taxon>
        <taxon>Embryophyta</taxon>
        <taxon>Tracheophyta</taxon>
        <taxon>Spermatophyta</taxon>
        <taxon>Magnoliopsida</taxon>
        <taxon>eudicotyledons</taxon>
        <taxon>Gunneridae</taxon>
        <taxon>Pentapetalae</taxon>
        <taxon>rosids</taxon>
        <taxon>fabids</taxon>
        <taxon>Fabales</taxon>
        <taxon>Fabaceae</taxon>
        <taxon>Papilionoideae</taxon>
        <taxon>50 kb inversion clade</taxon>
        <taxon>NPAAA clade</taxon>
        <taxon>indigoferoid/millettioid clade</taxon>
        <taxon>Phaseoleae</taxon>
        <taxon>Vigna</taxon>
    </lineage>
</organism>
<protein>
    <submittedName>
        <fullName evidence="2">Uncharacterized protein</fullName>
    </submittedName>
</protein>
<dbReference type="Proteomes" id="UP000501690">
    <property type="component" value="Linkage Group LG2"/>
</dbReference>
<evidence type="ECO:0000313" key="1">
    <source>
        <dbReference type="EMBL" id="QCD80222.1"/>
    </source>
</evidence>
<gene>
    <name evidence="2" type="ORF">DEO72_LG11g1165</name>
    <name evidence="1" type="ORF">DEO72_LG2g543</name>
</gene>
<dbReference type="EMBL" id="CP039346">
    <property type="protein sequence ID" value="QCD80222.1"/>
    <property type="molecule type" value="Genomic_DNA"/>
</dbReference>
<keyword evidence="3" id="KW-1185">Reference proteome</keyword>
<reference evidence="2 3" key="1">
    <citation type="submission" date="2019-04" db="EMBL/GenBank/DDBJ databases">
        <title>An improved genome assembly and genetic linkage map for asparagus bean, Vigna unguiculata ssp. sesquipedialis.</title>
        <authorList>
            <person name="Xia Q."/>
            <person name="Zhang R."/>
            <person name="Dong Y."/>
        </authorList>
    </citation>
    <scope>NUCLEOTIDE SEQUENCE [LARGE SCALE GENOMIC DNA]</scope>
    <source>
        <tissue evidence="2">Leaf</tissue>
    </source>
</reference>